<dbReference type="NCBIfam" id="NF003439">
    <property type="entry name" value="PRK04968.1"/>
    <property type="match status" value="1"/>
</dbReference>
<comment type="similarity">
    <text evidence="4">Belongs to the Syd family.</text>
</comment>
<evidence type="ECO:0000256" key="1">
    <source>
        <dbReference type="ARBA" id="ARBA00022475"/>
    </source>
</evidence>
<evidence type="ECO:0000256" key="4">
    <source>
        <dbReference type="HAMAP-Rule" id="MF_01104"/>
    </source>
</evidence>
<dbReference type="InterPro" id="IPR009948">
    <property type="entry name" value="Syd"/>
</dbReference>
<comment type="subcellular location">
    <subcellularLocation>
        <location evidence="4">Cell inner membrane</location>
        <topology evidence="4">Peripheral membrane protein</topology>
        <orientation evidence="4">Cytoplasmic side</orientation>
    </subcellularLocation>
    <text evidence="4">Loosely associated with the cytoplasmic side of the inner membrane, probably via SecY.</text>
</comment>
<dbReference type="Pfam" id="PF07348">
    <property type="entry name" value="Syd"/>
    <property type="match status" value="1"/>
</dbReference>
<name>A0ABW4XTH9_9GAMM</name>
<dbReference type="CDD" id="cd16323">
    <property type="entry name" value="Syd"/>
    <property type="match status" value="1"/>
</dbReference>
<organism evidence="5 6">
    <name type="scientific">Corallincola platygyrae</name>
    <dbReference type="NCBI Taxonomy" id="1193278"/>
    <lineage>
        <taxon>Bacteria</taxon>
        <taxon>Pseudomonadati</taxon>
        <taxon>Pseudomonadota</taxon>
        <taxon>Gammaproteobacteria</taxon>
        <taxon>Alteromonadales</taxon>
        <taxon>Psychromonadaceae</taxon>
        <taxon>Corallincola</taxon>
    </lineage>
</organism>
<dbReference type="EMBL" id="JBHUHT010000029">
    <property type="protein sequence ID" value="MFD2097811.1"/>
    <property type="molecule type" value="Genomic_DNA"/>
</dbReference>
<dbReference type="InterPro" id="IPR038228">
    <property type="entry name" value="Syd_sf"/>
</dbReference>
<dbReference type="HAMAP" id="MF_01104">
    <property type="entry name" value="Syd"/>
    <property type="match status" value="1"/>
</dbReference>
<comment type="caution">
    <text evidence="5">The sequence shown here is derived from an EMBL/GenBank/DDBJ whole genome shotgun (WGS) entry which is preliminary data.</text>
</comment>
<evidence type="ECO:0000313" key="5">
    <source>
        <dbReference type="EMBL" id="MFD2097811.1"/>
    </source>
</evidence>
<keyword evidence="2 4" id="KW-0997">Cell inner membrane</keyword>
<reference evidence="6" key="1">
    <citation type="journal article" date="2019" name="Int. J. Syst. Evol. Microbiol.">
        <title>The Global Catalogue of Microorganisms (GCM) 10K type strain sequencing project: providing services to taxonomists for standard genome sequencing and annotation.</title>
        <authorList>
            <consortium name="The Broad Institute Genomics Platform"/>
            <consortium name="The Broad Institute Genome Sequencing Center for Infectious Disease"/>
            <person name="Wu L."/>
            <person name="Ma J."/>
        </authorList>
    </citation>
    <scope>NUCLEOTIDE SEQUENCE [LARGE SCALE GENOMIC DNA]</scope>
    <source>
        <strain evidence="6">CGMCC 1.10992</strain>
    </source>
</reference>
<sequence>MSDMNKAIDSFFNRLIEQPDLLPQTHWDPKWPSPCIQGKPEQAGEVCRWLPVKREQPASFDNVENAIELAIHVDVKQLYQNYYSNIIPAQFGGLALDLIQPWNDEDFEGLQENLIGHVLMKKRLNQSITLFIGCIDDDTIVSVENDTGRVVKERVGCEPASVLADSLVEFVSQLRLRS</sequence>
<dbReference type="Gene3D" id="3.40.1580.20">
    <property type="entry name" value="Syd protein"/>
    <property type="match status" value="1"/>
</dbReference>
<dbReference type="RefSeq" id="WP_345342112.1">
    <property type="nucleotide sequence ID" value="NZ_BAABLI010000033.1"/>
</dbReference>
<accession>A0ABW4XTH9</accession>
<keyword evidence="3 4" id="KW-0472">Membrane</keyword>
<evidence type="ECO:0000256" key="2">
    <source>
        <dbReference type="ARBA" id="ARBA00022519"/>
    </source>
</evidence>
<evidence type="ECO:0000313" key="6">
    <source>
        <dbReference type="Proteomes" id="UP001597380"/>
    </source>
</evidence>
<comment type="function">
    <text evidence="4">Interacts with the SecY protein in vivo. May bind preferentially to an uncomplexed state of SecY, thus functioning either as a chelating agent for excess SecY in the cell or as a regulatory factor that negatively controls the translocase function.</text>
</comment>
<keyword evidence="1 4" id="KW-1003">Cell membrane</keyword>
<keyword evidence="6" id="KW-1185">Reference proteome</keyword>
<protein>
    <recommendedName>
        <fullName evidence="4">Protein Syd</fullName>
    </recommendedName>
</protein>
<dbReference type="Proteomes" id="UP001597380">
    <property type="component" value="Unassembled WGS sequence"/>
</dbReference>
<proteinExistence type="inferred from homology"/>
<gene>
    <name evidence="4 5" type="primary">syd</name>
    <name evidence="5" type="ORF">ACFSJ3_17605</name>
</gene>
<evidence type="ECO:0000256" key="3">
    <source>
        <dbReference type="ARBA" id="ARBA00023136"/>
    </source>
</evidence>